<keyword evidence="1" id="KW-0812">Transmembrane</keyword>
<feature type="transmembrane region" description="Helical" evidence="1">
    <location>
        <begin position="179"/>
        <end position="201"/>
    </location>
</feature>
<evidence type="ECO:0000256" key="1">
    <source>
        <dbReference type="SAM" id="Phobius"/>
    </source>
</evidence>
<proteinExistence type="predicted"/>
<protein>
    <recommendedName>
        <fullName evidence="4">FAR-17a/AIG1-like protein</fullName>
    </recommendedName>
</protein>
<dbReference type="KEGG" id="tbw:NCTC13354_00398"/>
<feature type="transmembrane region" description="Helical" evidence="1">
    <location>
        <begin position="110"/>
        <end position="128"/>
    </location>
</feature>
<accession>A0A3S4VSD8</accession>
<keyword evidence="3" id="KW-1185">Reference proteome</keyword>
<dbReference type="RefSeq" id="WP_126415891.1">
    <property type="nucleotide sequence ID" value="NZ_LR134476.1"/>
</dbReference>
<dbReference type="AlphaFoldDB" id="A0A3S4VSD8"/>
<feature type="transmembrane region" description="Helical" evidence="1">
    <location>
        <begin position="12"/>
        <end position="33"/>
    </location>
</feature>
<dbReference type="EMBL" id="LR134476">
    <property type="protein sequence ID" value="VEI12709.1"/>
    <property type="molecule type" value="Genomic_DNA"/>
</dbReference>
<reference evidence="2 3" key="1">
    <citation type="submission" date="2018-12" db="EMBL/GenBank/DDBJ databases">
        <authorList>
            <consortium name="Pathogen Informatics"/>
        </authorList>
    </citation>
    <scope>NUCLEOTIDE SEQUENCE [LARGE SCALE GENOMIC DNA]</scope>
    <source>
        <strain evidence="2 3">NCTC13354</strain>
    </source>
</reference>
<keyword evidence="1" id="KW-0472">Membrane</keyword>
<sequence>MAPNAQQAGRNLWALFIWAYRVAIAGFSGWYTYYSLSVFHDWNFVSNFAFLTQCTALLVFVYYAAWAIRALLNGVRKVADFPAEIRGFIVLLAAMVGIIFNALLGPAEIWPSKVSHIIIPVLVVGDWLVCRTNQHRLRPWVPLTWLVPIVVYLGYYIWFSTSGGYAPPYPFLDPSASDFLRWVAILALAFLAGGYVVYGVGKIGARAGRARTR</sequence>
<dbReference type="Proteomes" id="UP000269542">
    <property type="component" value="Chromosome"/>
</dbReference>
<gene>
    <name evidence="2" type="ORF">NCTC13354_00398</name>
</gene>
<feature type="transmembrane region" description="Helical" evidence="1">
    <location>
        <begin position="45"/>
        <end position="65"/>
    </location>
</feature>
<evidence type="ECO:0000313" key="3">
    <source>
        <dbReference type="Proteomes" id="UP000269542"/>
    </source>
</evidence>
<evidence type="ECO:0008006" key="4">
    <source>
        <dbReference type="Google" id="ProtNLM"/>
    </source>
</evidence>
<evidence type="ECO:0000313" key="2">
    <source>
        <dbReference type="EMBL" id="VEI12709.1"/>
    </source>
</evidence>
<dbReference type="OrthoDB" id="3261081at2"/>
<feature type="transmembrane region" description="Helical" evidence="1">
    <location>
        <begin position="85"/>
        <end position="104"/>
    </location>
</feature>
<organism evidence="2 3">
    <name type="scientific">Trueperella bialowiezensis</name>
    <dbReference type="NCBI Taxonomy" id="312285"/>
    <lineage>
        <taxon>Bacteria</taxon>
        <taxon>Bacillati</taxon>
        <taxon>Actinomycetota</taxon>
        <taxon>Actinomycetes</taxon>
        <taxon>Actinomycetales</taxon>
        <taxon>Actinomycetaceae</taxon>
        <taxon>Trueperella</taxon>
    </lineage>
</organism>
<feature type="transmembrane region" description="Helical" evidence="1">
    <location>
        <begin position="140"/>
        <end position="159"/>
    </location>
</feature>
<name>A0A3S4VSD8_9ACTO</name>
<keyword evidence="1" id="KW-1133">Transmembrane helix</keyword>